<evidence type="ECO:0000313" key="11">
    <source>
        <dbReference type="Proteomes" id="UP001375743"/>
    </source>
</evidence>
<dbReference type="CDD" id="cd12797">
    <property type="entry name" value="M23_peptidase"/>
    <property type="match status" value="1"/>
</dbReference>
<keyword evidence="4" id="KW-0479">Metal-binding</keyword>
<comment type="subcellular location">
    <subcellularLocation>
        <location evidence="2">Cell envelope</location>
    </subcellularLocation>
</comment>
<dbReference type="InterPro" id="IPR045834">
    <property type="entry name" value="Csd3_N2"/>
</dbReference>
<dbReference type="Pfam" id="PF01551">
    <property type="entry name" value="Peptidase_M23"/>
    <property type="match status" value="1"/>
</dbReference>
<evidence type="ECO:0000256" key="2">
    <source>
        <dbReference type="ARBA" id="ARBA00004196"/>
    </source>
</evidence>
<proteinExistence type="predicted"/>
<dbReference type="EMBL" id="JBBLZC010000014">
    <property type="protein sequence ID" value="MEK0084444.1"/>
    <property type="molecule type" value="Genomic_DNA"/>
</dbReference>
<comment type="caution">
    <text evidence="10">The sequence shown here is derived from an EMBL/GenBank/DDBJ whole genome shotgun (WGS) entry which is preliminary data.</text>
</comment>
<dbReference type="PANTHER" id="PTHR21666">
    <property type="entry name" value="PEPTIDASE-RELATED"/>
    <property type="match status" value="1"/>
</dbReference>
<evidence type="ECO:0000256" key="4">
    <source>
        <dbReference type="ARBA" id="ARBA00022723"/>
    </source>
</evidence>
<evidence type="ECO:0000313" key="10">
    <source>
        <dbReference type="EMBL" id="MEK0084444.1"/>
    </source>
</evidence>
<keyword evidence="6" id="KW-0862">Zinc</keyword>
<keyword evidence="3" id="KW-0645">Protease</keyword>
<dbReference type="Gene3D" id="3.10.450.350">
    <property type="match status" value="2"/>
</dbReference>
<dbReference type="InterPro" id="IPR050570">
    <property type="entry name" value="Cell_wall_metabolism_enzyme"/>
</dbReference>
<reference evidence="10 11" key="1">
    <citation type="submission" date="2024-01" db="EMBL/GenBank/DDBJ databases">
        <title>Multi-omics insights into the function and evolution of sodium benzoate biodegradation pathways in Benzoatithermus flavus gen. nov., sp. nov. from hot spring.</title>
        <authorList>
            <person name="Hu C.-J."/>
            <person name="Li W.-J."/>
        </authorList>
    </citation>
    <scope>NUCLEOTIDE SEQUENCE [LARGE SCALE GENOMIC DNA]</scope>
    <source>
        <strain evidence="10 11">SYSU G07066</strain>
    </source>
</reference>
<evidence type="ECO:0000256" key="7">
    <source>
        <dbReference type="ARBA" id="ARBA00023049"/>
    </source>
</evidence>
<dbReference type="Pfam" id="PF19425">
    <property type="entry name" value="Csd3_N2"/>
    <property type="match status" value="1"/>
</dbReference>
<feature type="domain" description="Csd3-like second N-terminal" evidence="9">
    <location>
        <begin position="181"/>
        <end position="299"/>
    </location>
</feature>
<evidence type="ECO:0000256" key="6">
    <source>
        <dbReference type="ARBA" id="ARBA00022833"/>
    </source>
</evidence>
<accession>A0ABU8XTQ8</accession>
<evidence type="ECO:0000256" key="5">
    <source>
        <dbReference type="ARBA" id="ARBA00022801"/>
    </source>
</evidence>
<dbReference type="RefSeq" id="WP_418160290.1">
    <property type="nucleotide sequence ID" value="NZ_JBBLZC010000014.1"/>
</dbReference>
<dbReference type="Gene3D" id="2.70.70.10">
    <property type="entry name" value="Glucose Permease (Domain IIA)"/>
    <property type="match status" value="1"/>
</dbReference>
<dbReference type="InterPro" id="IPR011055">
    <property type="entry name" value="Dup_hybrid_motif"/>
</dbReference>
<evidence type="ECO:0000256" key="1">
    <source>
        <dbReference type="ARBA" id="ARBA00001947"/>
    </source>
</evidence>
<name>A0ABU8XTQ8_9PROT</name>
<dbReference type="PANTHER" id="PTHR21666:SF288">
    <property type="entry name" value="CELL DIVISION PROTEIN YTFB"/>
    <property type="match status" value="1"/>
</dbReference>
<feature type="domain" description="M23ase beta-sheet core" evidence="8">
    <location>
        <begin position="311"/>
        <end position="408"/>
    </location>
</feature>
<dbReference type="InterPro" id="IPR016047">
    <property type="entry name" value="M23ase_b-sheet_dom"/>
</dbReference>
<evidence type="ECO:0000256" key="3">
    <source>
        <dbReference type="ARBA" id="ARBA00022670"/>
    </source>
</evidence>
<sequence>MTIATVGTGKVHLPENGVLELTLRAEHVLSGRADPVAAVVPAAEAATLPPTPRAVAPRDLPPAAIPRAKPVDQPAAAEMAAPARAEVEVQRGDTLLDILTRAGIESVEAQDAVSSLRKVTNLRRLRIGQRLALEVEPGEGQRLARLVLPVDAAKEVHLVREEDGSFAARSVERPLQREMVRVRAAIADSVYEAARDAGLPAAIMGQMIKLLSWDVDFQRDVHPGDRFESVFERRVNEKGEMAAAGDLLFVGLDTQERRIEAYRYTTSDGRTSFFDRDGRALRKWLLKTPIDGARLTSTFGMRRHPVLGYTRMHKGIDFAAPPGTPILAAGDGEIEFAGRSSGYGKYVRIRHSREYSTAYAHMSRFAPGLRRGKHVRQGEVIGYVGTTGLSTGPHLHYELLVNGEQVNPLSVKVALTDRLQGAELKRFLALRAEIDKLRRRPDSEQMIAQRMD</sequence>
<keyword evidence="5" id="KW-0378">Hydrolase</keyword>
<keyword evidence="11" id="KW-1185">Reference proteome</keyword>
<evidence type="ECO:0000259" key="9">
    <source>
        <dbReference type="Pfam" id="PF19425"/>
    </source>
</evidence>
<organism evidence="10 11">
    <name type="scientific">Benzoatithermus flavus</name>
    <dbReference type="NCBI Taxonomy" id="3108223"/>
    <lineage>
        <taxon>Bacteria</taxon>
        <taxon>Pseudomonadati</taxon>
        <taxon>Pseudomonadota</taxon>
        <taxon>Alphaproteobacteria</taxon>
        <taxon>Geminicoccales</taxon>
        <taxon>Geminicoccaceae</taxon>
        <taxon>Benzoatithermus</taxon>
    </lineage>
</organism>
<evidence type="ECO:0000259" key="8">
    <source>
        <dbReference type="Pfam" id="PF01551"/>
    </source>
</evidence>
<protein>
    <submittedName>
        <fullName evidence="10">Peptidoglycan DD-metalloendopeptidase family protein</fullName>
    </submittedName>
</protein>
<keyword evidence="7" id="KW-0482">Metalloprotease</keyword>
<dbReference type="SUPFAM" id="SSF51261">
    <property type="entry name" value="Duplicated hybrid motif"/>
    <property type="match status" value="1"/>
</dbReference>
<gene>
    <name evidence="10" type="ORF">U1T56_14905</name>
</gene>
<dbReference type="Proteomes" id="UP001375743">
    <property type="component" value="Unassembled WGS sequence"/>
</dbReference>
<comment type="cofactor">
    <cofactor evidence="1">
        <name>Zn(2+)</name>
        <dbReference type="ChEBI" id="CHEBI:29105"/>
    </cofactor>
</comment>